<comment type="caution">
    <text evidence="1">The sequence shown here is derived from an EMBL/GenBank/DDBJ whole genome shotgun (WGS) entry which is preliminary data.</text>
</comment>
<gene>
    <name evidence="1" type="ORF">ACFOWA_09280</name>
</gene>
<protein>
    <recommendedName>
        <fullName evidence="3">RNA polymerase sigma-70 region 2 domain-containing protein</fullName>
    </recommendedName>
</protein>
<keyword evidence="2" id="KW-1185">Reference proteome</keyword>
<accession>A0ABV8PB34</accession>
<sequence>MQITLNNNHILEKSPSSFWLSANQICVAKLKSKDKETFKAFYKYYAPAVCGSILRILNDKNKCDVVLEKTFAQAWDTISTFDEGKCKMFTWLNRIAIKLASNV</sequence>
<dbReference type="Gene3D" id="1.10.1740.10">
    <property type="match status" value="1"/>
</dbReference>
<dbReference type="EMBL" id="JBHSBW010000009">
    <property type="protein sequence ID" value="MFC4211372.1"/>
    <property type="molecule type" value="Genomic_DNA"/>
</dbReference>
<evidence type="ECO:0000313" key="2">
    <source>
        <dbReference type="Proteomes" id="UP001595789"/>
    </source>
</evidence>
<name>A0ABV8PB34_9SPHI</name>
<evidence type="ECO:0000313" key="1">
    <source>
        <dbReference type="EMBL" id="MFC4211372.1"/>
    </source>
</evidence>
<proteinExistence type="predicted"/>
<dbReference type="Proteomes" id="UP001595789">
    <property type="component" value="Unassembled WGS sequence"/>
</dbReference>
<dbReference type="SUPFAM" id="SSF88946">
    <property type="entry name" value="Sigma2 domain of RNA polymerase sigma factors"/>
    <property type="match status" value="1"/>
</dbReference>
<evidence type="ECO:0008006" key="3">
    <source>
        <dbReference type="Google" id="ProtNLM"/>
    </source>
</evidence>
<dbReference type="InterPro" id="IPR013325">
    <property type="entry name" value="RNA_pol_sigma_r2"/>
</dbReference>
<dbReference type="RefSeq" id="WP_378984376.1">
    <property type="nucleotide sequence ID" value="NZ_JBHSBW010000009.1"/>
</dbReference>
<reference evidence="2" key="1">
    <citation type="journal article" date="2019" name="Int. J. Syst. Evol. Microbiol.">
        <title>The Global Catalogue of Microorganisms (GCM) 10K type strain sequencing project: providing services to taxonomists for standard genome sequencing and annotation.</title>
        <authorList>
            <consortium name="The Broad Institute Genomics Platform"/>
            <consortium name="The Broad Institute Genome Sequencing Center for Infectious Disease"/>
            <person name="Wu L."/>
            <person name="Ma J."/>
        </authorList>
    </citation>
    <scope>NUCLEOTIDE SEQUENCE [LARGE SCALE GENOMIC DNA]</scope>
    <source>
        <strain evidence="2">CCM 8691</strain>
    </source>
</reference>
<organism evidence="1 2">
    <name type="scientific">Pedobacter lithocola</name>
    <dbReference type="NCBI Taxonomy" id="1908239"/>
    <lineage>
        <taxon>Bacteria</taxon>
        <taxon>Pseudomonadati</taxon>
        <taxon>Bacteroidota</taxon>
        <taxon>Sphingobacteriia</taxon>
        <taxon>Sphingobacteriales</taxon>
        <taxon>Sphingobacteriaceae</taxon>
        <taxon>Pedobacter</taxon>
    </lineage>
</organism>